<evidence type="ECO:0000256" key="4">
    <source>
        <dbReference type="ARBA" id="ARBA00023002"/>
    </source>
</evidence>
<protein>
    <submittedName>
        <fullName evidence="9">Demethoxyubiquinone hydroxylase family protein</fullName>
    </submittedName>
</protein>
<dbReference type="RefSeq" id="WP_230777748.1">
    <property type="nucleotide sequence ID" value="NZ_JAJNCT010000021.1"/>
</dbReference>
<keyword evidence="4" id="KW-0560">Oxidoreductase</keyword>
<dbReference type="InterPro" id="IPR009078">
    <property type="entry name" value="Ferritin-like_SF"/>
</dbReference>
<dbReference type="PANTHER" id="PTHR11237">
    <property type="entry name" value="COENZYME Q10 BIOSYNTHESIS PROTEIN 7"/>
    <property type="match status" value="1"/>
</dbReference>
<evidence type="ECO:0000313" key="9">
    <source>
        <dbReference type="EMBL" id="MCD2166742.1"/>
    </source>
</evidence>
<keyword evidence="10" id="KW-1185">Reference proteome</keyword>
<keyword evidence="7 8" id="KW-0472">Membrane</keyword>
<keyword evidence="6" id="KW-0503">Monooxygenase</keyword>
<name>A0AAW4XZE2_9BURK</name>
<evidence type="ECO:0000256" key="3">
    <source>
        <dbReference type="ARBA" id="ARBA00022723"/>
    </source>
</evidence>
<sequence>MKAKNFAERVLKVNHAGEHGAVNIYAAQILVARWTAPTIVPTLQAFKAHEESHRTIFWDELQRRGTSRCRSYWLCGLGGFALGSITALFGLQAIAATTAAVERVVLGHLKHQIHLLECQDDAAVAAIAKIVADEEQHLEQSVMHLAPGQFWPKVLTPVVAASTQTVIWLGIRL</sequence>
<dbReference type="AlphaFoldDB" id="A0AAW4XZE2"/>
<dbReference type="Pfam" id="PF03232">
    <property type="entry name" value="COQ7"/>
    <property type="match status" value="1"/>
</dbReference>
<dbReference type="GO" id="GO:0046872">
    <property type="term" value="F:metal ion binding"/>
    <property type="evidence" value="ECO:0007669"/>
    <property type="project" value="UniProtKB-KW"/>
</dbReference>
<keyword evidence="2" id="KW-0831">Ubiquinone biosynthesis</keyword>
<evidence type="ECO:0000256" key="5">
    <source>
        <dbReference type="ARBA" id="ARBA00023004"/>
    </source>
</evidence>
<accession>A0AAW4XZE2</accession>
<keyword evidence="8" id="KW-0812">Transmembrane</keyword>
<evidence type="ECO:0000313" key="10">
    <source>
        <dbReference type="Proteomes" id="UP001199260"/>
    </source>
</evidence>
<evidence type="ECO:0000256" key="2">
    <source>
        <dbReference type="ARBA" id="ARBA00022688"/>
    </source>
</evidence>
<keyword evidence="3" id="KW-0479">Metal-binding</keyword>
<evidence type="ECO:0000256" key="6">
    <source>
        <dbReference type="ARBA" id="ARBA00023033"/>
    </source>
</evidence>
<dbReference type="GO" id="GO:0008682">
    <property type="term" value="F:3-demethoxyubiquinol 3-hydroxylase activity"/>
    <property type="evidence" value="ECO:0007669"/>
    <property type="project" value="TreeGrafter"/>
</dbReference>
<comment type="caution">
    <text evidence="9">The sequence shown here is derived from an EMBL/GenBank/DDBJ whole genome shotgun (WGS) entry which is preliminary data.</text>
</comment>
<proteinExistence type="predicted"/>
<evidence type="ECO:0000256" key="7">
    <source>
        <dbReference type="ARBA" id="ARBA00023136"/>
    </source>
</evidence>
<evidence type="ECO:0000256" key="1">
    <source>
        <dbReference type="ARBA" id="ARBA00004749"/>
    </source>
</evidence>
<evidence type="ECO:0000256" key="8">
    <source>
        <dbReference type="SAM" id="Phobius"/>
    </source>
</evidence>
<dbReference type="InterPro" id="IPR011566">
    <property type="entry name" value="Ubq_synth_Coq7"/>
</dbReference>
<dbReference type="PANTHER" id="PTHR11237:SF4">
    <property type="entry name" value="5-DEMETHOXYUBIQUINONE HYDROXYLASE, MITOCHONDRIAL"/>
    <property type="match status" value="1"/>
</dbReference>
<dbReference type="GO" id="GO:0006744">
    <property type="term" value="P:ubiquinone biosynthetic process"/>
    <property type="evidence" value="ECO:0007669"/>
    <property type="project" value="UniProtKB-KW"/>
</dbReference>
<dbReference type="SUPFAM" id="SSF47240">
    <property type="entry name" value="Ferritin-like"/>
    <property type="match status" value="1"/>
</dbReference>
<organism evidence="9 10">
    <name type="scientific">Comamonas koreensis</name>
    <dbReference type="NCBI Taxonomy" id="160825"/>
    <lineage>
        <taxon>Bacteria</taxon>
        <taxon>Pseudomonadati</taxon>
        <taxon>Pseudomonadota</taxon>
        <taxon>Betaproteobacteria</taxon>
        <taxon>Burkholderiales</taxon>
        <taxon>Comamonadaceae</taxon>
        <taxon>Comamonas</taxon>
    </lineage>
</organism>
<dbReference type="Proteomes" id="UP001199260">
    <property type="component" value="Unassembled WGS sequence"/>
</dbReference>
<dbReference type="EMBL" id="JAJNCT010000021">
    <property type="protein sequence ID" value="MCD2166742.1"/>
    <property type="molecule type" value="Genomic_DNA"/>
</dbReference>
<keyword evidence="8" id="KW-1133">Transmembrane helix</keyword>
<gene>
    <name evidence="9" type="ORF">LPW39_16580</name>
</gene>
<keyword evidence="5" id="KW-0408">Iron</keyword>
<feature type="transmembrane region" description="Helical" evidence="8">
    <location>
        <begin position="72"/>
        <end position="95"/>
    </location>
</feature>
<comment type="pathway">
    <text evidence="1">Cofactor biosynthesis; ubiquinone biosynthesis.</text>
</comment>
<reference evidence="9 10" key="1">
    <citation type="submission" date="2021-11" db="EMBL/GenBank/DDBJ databases">
        <title>Genome sequence.</title>
        <authorList>
            <person name="Sun Q."/>
        </authorList>
    </citation>
    <scope>NUCLEOTIDE SEQUENCE [LARGE SCALE GENOMIC DNA]</scope>
    <source>
        <strain evidence="9 10">KCTC 12005</strain>
    </source>
</reference>